<sequence>MSKSRSTQPPRISSPLSWHPFASWYTLTFLTQIPPTPNSTPPFQKGPTRERNSRFATANLQPMETQGSLRPDNNLEFTPRVFSSVPYKSIVPDLHQVVALRETKRRSTNLSELLDRVECLGNAQITWGPTPKRNACQKGVKTLPQPSTTPMGQQPVATINQNLAPGQMAMKAMKTFPVAKFAKHSADLEERRAPPISKGALKKYLESDQGDELLKIYSVHRWTLACRELTDFRNQRYERQLEDTVRQEQEKRIRPVHLGVP</sequence>
<keyword evidence="3" id="KW-1185">Reference proteome</keyword>
<dbReference type="AlphaFoldDB" id="A0A8H4VPP0"/>
<gene>
    <name evidence="2" type="ORF">G7Y89_g14932</name>
</gene>
<name>A0A8H4VPP0_9HELO</name>
<evidence type="ECO:0000313" key="2">
    <source>
        <dbReference type="EMBL" id="KAF4618371.1"/>
    </source>
</evidence>
<comment type="caution">
    <text evidence="2">The sequence shown here is derived from an EMBL/GenBank/DDBJ whole genome shotgun (WGS) entry which is preliminary data.</text>
</comment>
<dbReference type="Proteomes" id="UP000566819">
    <property type="component" value="Unassembled WGS sequence"/>
</dbReference>
<evidence type="ECO:0000256" key="1">
    <source>
        <dbReference type="SAM" id="MobiDB-lite"/>
    </source>
</evidence>
<protein>
    <submittedName>
        <fullName evidence="2">Uncharacterized protein</fullName>
    </submittedName>
</protein>
<feature type="compositionally biased region" description="Polar residues" evidence="1">
    <location>
        <begin position="144"/>
        <end position="153"/>
    </location>
</feature>
<reference evidence="2 3" key="1">
    <citation type="submission" date="2020-03" db="EMBL/GenBank/DDBJ databases">
        <title>Draft Genome Sequence of Cudoniella acicularis.</title>
        <authorList>
            <person name="Buettner E."/>
            <person name="Kellner H."/>
        </authorList>
    </citation>
    <scope>NUCLEOTIDE SEQUENCE [LARGE SCALE GENOMIC DNA]</scope>
    <source>
        <strain evidence="2 3">DSM 108380</strain>
    </source>
</reference>
<dbReference type="EMBL" id="JAAMPI010002119">
    <property type="protein sequence ID" value="KAF4618371.1"/>
    <property type="molecule type" value="Genomic_DNA"/>
</dbReference>
<proteinExistence type="predicted"/>
<accession>A0A8H4VPP0</accession>
<evidence type="ECO:0000313" key="3">
    <source>
        <dbReference type="Proteomes" id="UP000566819"/>
    </source>
</evidence>
<organism evidence="2 3">
    <name type="scientific">Cudoniella acicularis</name>
    <dbReference type="NCBI Taxonomy" id="354080"/>
    <lineage>
        <taxon>Eukaryota</taxon>
        <taxon>Fungi</taxon>
        <taxon>Dikarya</taxon>
        <taxon>Ascomycota</taxon>
        <taxon>Pezizomycotina</taxon>
        <taxon>Leotiomycetes</taxon>
        <taxon>Helotiales</taxon>
        <taxon>Tricladiaceae</taxon>
        <taxon>Cudoniella</taxon>
    </lineage>
</organism>
<feature type="region of interest" description="Disordered" evidence="1">
    <location>
        <begin position="134"/>
        <end position="153"/>
    </location>
</feature>